<reference evidence="2" key="1">
    <citation type="submission" date="2016-08" db="EMBL/GenBank/DDBJ databases">
        <authorList>
            <person name="Tokovenko B."/>
            <person name="Kalinowski J."/>
        </authorList>
    </citation>
    <scope>NUCLEOTIDE SEQUENCE [LARGE SCALE GENOMIC DNA]</scope>
    <source>
        <strain evidence="2">UTMC102</strain>
    </source>
</reference>
<name>A0A1V3BZH6_9ACTN</name>
<dbReference type="OrthoDB" id="3436009at2"/>
<dbReference type="AlphaFoldDB" id="A0A1V3BZH6"/>
<gene>
    <name evidence="1" type="ORF">NOSIN_09175</name>
</gene>
<organism evidence="1 2">
    <name type="scientific">Nocardiopsis sinuspersici</name>
    <dbReference type="NCBI Taxonomy" id="501010"/>
    <lineage>
        <taxon>Bacteria</taxon>
        <taxon>Bacillati</taxon>
        <taxon>Actinomycetota</taxon>
        <taxon>Actinomycetes</taxon>
        <taxon>Streptosporangiales</taxon>
        <taxon>Nocardiopsidaceae</taxon>
        <taxon>Nocardiopsis</taxon>
    </lineage>
</organism>
<dbReference type="EMBL" id="MCOK01000001">
    <property type="protein sequence ID" value="OOC53954.1"/>
    <property type="molecule type" value="Genomic_DNA"/>
</dbReference>
<keyword evidence="2" id="KW-1185">Reference proteome</keyword>
<protein>
    <submittedName>
        <fullName evidence="1">Uncharacterized protein</fullName>
    </submittedName>
</protein>
<evidence type="ECO:0000313" key="1">
    <source>
        <dbReference type="EMBL" id="OOC53954.1"/>
    </source>
</evidence>
<evidence type="ECO:0000313" key="2">
    <source>
        <dbReference type="Proteomes" id="UP000189004"/>
    </source>
</evidence>
<comment type="caution">
    <text evidence="1">The sequence shown here is derived from an EMBL/GenBank/DDBJ whole genome shotgun (WGS) entry which is preliminary data.</text>
</comment>
<accession>A0A1V3BZH6</accession>
<proteinExistence type="predicted"/>
<dbReference type="RefSeq" id="WP_077690345.1">
    <property type="nucleotide sequence ID" value="NZ_MCOK01000001.1"/>
</dbReference>
<sequence>MALFLFSLAGYAGGYVYDRWSTESLTREERAAETEIDQEKEPFTSSVTYDTSVPHNFKIVLDRPLTPEEGETLQATPVEEVWDFLRPLGGRLIRYPASMNPASPDGWTWHGTSIPPDATVFTMDLLSTRTSQLSIVGMTPVNISCAESTAATVVEFSPQGEASYPGVVVDLREEDPTPYISDEGPDQGLPYFGHRRIDLGGGLEPGGLRVEALVHGQSCEWEIRARYRDARDNTDEVVLRDGDRPFFAEALPDRPQQYWVWGHGFGDSEGNPFLPCHEMPDEAGCAHLLGNTS</sequence>
<dbReference type="Proteomes" id="UP000189004">
    <property type="component" value="Unassembled WGS sequence"/>
</dbReference>